<dbReference type="EMBL" id="BMAW01103418">
    <property type="protein sequence ID" value="GFT08994.1"/>
    <property type="molecule type" value="Genomic_DNA"/>
</dbReference>
<dbReference type="OrthoDB" id="10262528at2759"/>
<dbReference type="InterPro" id="IPR043154">
    <property type="entry name" value="Sec-1-like_dom1"/>
</dbReference>
<dbReference type="Gene3D" id="3.40.50.1910">
    <property type="match status" value="2"/>
</dbReference>
<dbReference type="PANTHER" id="PTHR11679">
    <property type="entry name" value="VESICLE PROTEIN SORTING-ASSOCIATED"/>
    <property type="match status" value="1"/>
</dbReference>
<organism evidence="2 3">
    <name type="scientific">Nephila pilipes</name>
    <name type="common">Giant wood spider</name>
    <name type="synonym">Nephila maculata</name>
    <dbReference type="NCBI Taxonomy" id="299642"/>
    <lineage>
        <taxon>Eukaryota</taxon>
        <taxon>Metazoa</taxon>
        <taxon>Ecdysozoa</taxon>
        <taxon>Arthropoda</taxon>
        <taxon>Chelicerata</taxon>
        <taxon>Arachnida</taxon>
        <taxon>Araneae</taxon>
        <taxon>Araneomorphae</taxon>
        <taxon>Entelegynae</taxon>
        <taxon>Araneoidea</taxon>
        <taxon>Nephilidae</taxon>
        <taxon>Nephila</taxon>
    </lineage>
</organism>
<dbReference type="PIRSF" id="PIRSF005715">
    <property type="entry name" value="VPS45_Sec1"/>
    <property type="match status" value="1"/>
</dbReference>
<evidence type="ECO:0000313" key="2">
    <source>
        <dbReference type="EMBL" id="GFT08994.1"/>
    </source>
</evidence>
<reference evidence="2" key="1">
    <citation type="submission" date="2020-08" db="EMBL/GenBank/DDBJ databases">
        <title>Multicomponent nature underlies the extraordinary mechanical properties of spider dragline silk.</title>
        <authorList>
            <person name="Kono N."/>
            <person name="Nakamura H."/>
            <person name="Mori M."/>
            <person name="Yoshida Y."/>
            <person name="Ohtoshi R."/>
            <person name="Malay A.D."/>
            <person name="Moran D.A.P."/>
            <person name="Tomita M."/>
            <person name="Numata K."/>
            <person name="Arakawa K."/>
        </authorList>
    </citation>
    <scope>NUCLEOTIDE SEQUENCE</scope>
</reference>
<comment type="similarity">
    <text evidence="1">Belongs to the STXBP/unc-18/SEC1 family.</text>
</comment>
<dbReference type="AlphaFoldDB" id="A0A8X6NEC9"/>
<keyword evidence="3" id="KW-1185">Reference proteome</keyword>
<name>A0A8X6NEC9_NEPPI</name>
<dbReference type="InterPro" id="IPR027482">
    <property type="entry name" value="Sec1-like_dom2"/>
</dbReference>
<dbReference type="Proteomes" id="UP000887013">
    <property type="component" value="Unassembled WGS sequence"/>
</dbReference>
<accession>A0A8X6NEC9</accession>
<dbReference type="SUPFAM" id="SSF56815">
    <property type="entry name" value="Sec1/munc18-like (SM) proteins"/>
    <property type="match status" value="1"/>
</dbReference>
<evidence type="ECO:0000256" key="1">
    <source>
        <dbReference type="ARBA" id="ARBA00009884"/>
    </source>
</evidence>
<gene>
    <name evidence="2" type="primary">VPS33B</name>
    <name evidence="2" type="ORF">NPIL_232291</name>
</gene>
<sequence length="622" mass="69480">MAAKLNILSTILKQASAEKLFSLLNSIDGKKDLILDKELICSLDYIANFSQLKTCHVEKVFKLEPGSAPGGTNKCVYLIKPTIQNTKIIADHINASRSIDSPKRFWIINVPRKLFASETLLEREGVYGYAKQMELPLGFWCLDKDLFSLELPDFINSFYLRGDLTYVHTAAMALAQLCKICGPIPKIFGHGRCSKMVVDLMNLIMKESSSPSGGSDRISHLIILDRDIDYVSVFLSQLTYEGMLDEFFGINSGRILFPKEVTGKDEKLKVVLNSSDVVFNEIRNNYFASVFGLLRDKAKELQVKERQTKSTLPSMSLGDIKKFVTDEMKNVRQQHTSLSVHIGACEVILNTKSEENFQERLRIEQDILEGQNLRDCITYVEDTINKQDPFSSALRLMCLLSISQDGLLSSEYESLATQFRQSYGCKYISTLYKLNKLGILVEQPPLYQPSTSRTSKLTEVATSKATKIAEKVVTAVNFPKYSSFRTIAKKFNLIPVEEEGVNLKEPTNMSYVFGGTYVPLIGRITEQIAIHGTLKNLEDSMKLLPGSTIINYKADKETGHVIPTKDINNKTIIVYVLGGITYAEIAALRLLGKLHGCKIFIAATSLLSGGSLLKMLSPSEES</sequence>
<dbReference type="InterPro" id="IPR001619">
    <property type="entry name" value="Sec1-like"/>
</dbReference>
<dbReference type="InterPro" id="IPR036045">
    <property type="entry name" value="Sec1-like_sf"/>
</dbReference>
<dbReference type="GO" id="GO:0016192">
    <property type="term" value="P:vesicle-mediated transport"/>
    <property type="evidence" value="ECO:0007669"/>
    <property type="project" value="InterPro"/>
</dbReference>
<dbReference type="Pfam" id="PF00995">
    <property type="entry name" value="Sec1"/>
    <property type="match status" value="1"/>
</dbReference>
<comment type="caution">
    <text evidence="2">The sequence shown here is derived from an EMBL/GenBank/DDBJ whole genome shotgun (WGS) entry which is preliminary data.</text>
</comment>
<dbReference type="Gene3D" id="3.40.50.2060">
    <property type="match status" value="1"/>
</dbReference>
<protein>
    <submittedName>
        <fullName evidence="2">Vacuolar protein sorting-associated protein 33B</fullName>
    </submittedName>
</protein>
<dbReference type="InterPro" id="IPR043155">
    <property type="entry name" value="VPS33_dom3b"/>
</dbReference>
<evidence type="ECO:0000313" key="3">
    <source>
        <dbReference type="Proteomes" id="UP000887013"/>
    </source>
</evidence>
<proteinExistence type="inferred from homology"/>
<dbReference type="Gene3D" id="1.25.40.850">
    <property type="match status" value="1"/>
</dbReference>